<name>A0ACB9QB01_BAUVA</name>
<keyword evidence="2" id="KW-1185">Reference proteome</keyword>
<dbReference type="EMBL" id="CM039426">
    <property type="protein sequence ID" value="KAI4357810.1"/>
    <property type="molecule type" value="Genomic_DNA"/>
</dbReference>
<dbReference type="Proteomes" id="UP000828941">
    <property type="component" value="Chromosome 1"/>
</dbReference>
<sequence length="200" mass="22101">MSPAASFHEQPKKVINGPRPSPLMIKRESHLIRKSSNSFAETKPHQVQQPRNPIIIYTYSPKVIHTKARDFMALVQRLTGLSPKARVSSAASLPPQPQHEATEKFGSKPIKQEQSVSEGNKSSSGLTVEEAFEKGSVNIQLFSPLSNVGFAEFPLFTPNSSDFFRSSPQQVHIFPDSPFGNLASLISPSGLEFLKELPEY</sequence>
<evidence type="ECO:0000313" key="2">
    <source>
        <dbReference type="Proteomes" id="UP000828941"/>
    </source>
</evidence>
<organism evidence="1 2">
    <name type="scientific">Bauhinia variegata</name>
    <name type="common">Purple orchid tree</name>
    <name type="synonym">Phanera variegata</name>
    <dbReference type="NCBI Taxonomy" id="167791"/>
    <lineage>
        <taxon>Eukaryota</taxon>
        <taxon>Viridiplantae</taxon>
        <taxon>Streptophyta</taxon>
        <taxon>Embryophyta</taxon>
        <taxon>Tracheophyta</taxon>
        <taxon>Spermatophyta</taxon>
        <taxon>Magnoliopsida</taxon>
        <taxon>eudicotyledons</taxon>
        <taxon>Gunneridae</taxon>
        <taxon>Pentapetalae</taxon>
        <taxon>rosids</taxon>
        <taxon>fabids</taxon>
        <taxon>Fabales</taxon>
        <taxon>Fabaceae</taxon>
        <taxon>Cercidoideae</taxon>
        <taxon>Cercideae</taxon>
        <taxon>Bauhiniinae</taxon>
        <taxon>Bauhinia</taxon>
    </lineage>
</organism>
<comment type="caution">
    <text evidence="1">The sequence shown here is derived from an EMBL/GenBank/DDBJ whole genome shotgun (WGS) entry which is preliminary data.</text>
</comment>
<proteinExistence type="predicted"/>
<evidence type="ECO:0000313" key="1">
    <source>
        <dbReference type="EMBL" id="KAI4357810.1"/>
    </source>
</evidence>
<protein>
    <submittedName>
        <fullName evidence="1">Uncharacterized protein</fullName>
    </submittedName>
</protein>
<gene>
    <name evidence="1" type="ORF">L6164_001734</name>
</gene>
<reference evidence="1 2" key="1">
    <citation type="journal article" date="2022" name="DNA Res.">
        <title>Chromosomal-level genome assembly of the orchid tree Bauhinia variegata (Leguminosae; Cercidoideae) supports the allotetraploid origin hypothesis of Bauhinia.</title>
        <authorList>
            <person name="Zhong Y."/>
            <person name="Chen Y."/>
            <person name="Zheng D."/>
            <person name="Pang J."/>
            <person name="Liu Y."/>
            <person name="Luo S."/>
            <person name="Meng S."/>
            <person name="Qian L."/>
            <person name="Wei D."/>
            <person name="Dai S."/>
            <person name="Zhou R."/>
        </authorList>
    </citation>
    <scope>NUCLEOTIDE SEQUENCE [LARGE SCALE GENOMIC DNA]</scope>
    <source>
        <strain evidence="1">BV-YZ2020</strain>
    </source>
</reference>
<accession>A0ACB9QB01</accession>